<reference evidence="1 2" key="1">
    <citation type="journal article" date="2018" name="Front. Plant Sci.">
        <title>Red Clover (Trifolium pratense) and Zigzag Clover (T. medium) - A Picture of Genomic Similarities and Differences.</title>
        <authorList>
            <person name="Dluhosova J."/>
            <person name="Istvanek J."/>
            <person name="Nedelnik J."/>
            <person name="Repkova J."/>
        </authorList>
    </citation>
    <scope>NUCLEOTIDE SEQUENCE [LARGE SCALE GENOMIC DNA]</scope>
    <source>
        <strain evidence="2">cv. 10/8</strain>
        <tissue evidence="1">Leaf</tissue>
    </source>
</reference>
<evidence type="ECO:0000313" key="1">
    <source>
        <dbReference type="EMBL" id="MCI63444.1"/>
    </source>
</evidence>
<dbReference type="Proteomes" id="UP000265520">
    <property type="component" value="Unassembled WGS sequence"/>
</dbReference>
<keyword evidence="2" id="KW-1185">Reference proteome</keyword>
<comment type="caution">
    <text evidence="1">The sequence shown here is derived from an EMBL/GenBank/DDBJ whole genome shotgun (WGS) entry which is preliminary data.</text>
</comment>
<evidence type="ECO:0000313" key="2">
    <source>
        <dbReference type="Proteomes" id="UP000265520"/>
    </source>
</evidence>
<dbReference type="EMBL" id="LXQA010637262">
    <property type="protein sequence ID" value="MCI63444.1"/>
    <property type="molecule type" value="Genomic_DNA"/>
</dbReference>
<organism evidence="1 2">
    <name type="scientific">Trifolium medium</name>
    <dbReference type="NCBI Taxonomy" id="97028"/>
    <lineage>
        <taxon>Eukaryota</taxon>
        <taxon>Viridiplantae</taxon>
        <taxon>Streptophyta</taxon>
        <taxon>Embryophyta</taxon>
        <taxon>Tracheophyta</taxon>
        <taxon>Spermatophyta</taxon>
        <taxon>Magnoliopsida</taxon>
        <taxon>eudicotyledons</taxon>
        <taxon>Gunneridae</taxon>
        <taxon>Pentapetalae</taxon>
        <taxon>rosids</taxon>
        <taxon>fabids</taxon>
        <taxon>Fabales</taxon>
        <taxon>Fabaceae</taxon>
        <taxon>Papilionoideae</taxon>
        <taxon>50 kb inversion clade</taxon>
        <taxon>NPAAA clade</taxon>
        <taxon>Hologalegina</taxon>
        <taxon>IRL clade</taxon>
        <taxon>Trifolieae</taxon>
        <taxon>Trifolium</taxon>
    </lineage>
</organism>
<feature type="non-terminal residue" evidence="1">
    <location>
        <position position="1"/>
    </location>
</feature>
<sequence length="31" mass="3265">GIGLRGRLVEEGSYDDDDDDDAIVVVGVLCV</sequence>
<accession>A0A392TRX8</accession>
<protein>
    <submittedName>
        <fullName evidence="1">Uncharacterized protein</fullName>
    </submittedName>
</protein>
<dbReference type="AlphaFoldDB" id="A0A392TRX8"/>
<name>A0A392TRX8_9FABA</name>
<proteinExistence type="predicted"/>